<comment type="caution">
    <text evidence="1">The sequence shown here is derived from an EMBL/GenBank/DDBJ whole genome shotgun (WGS) entry which is preliminary data.</text>
</comment>
<dbReference type="EMBL" id="JARK01001473">
    <property type="protein sequence ID" value="EYB97802.1"/>
    <property type="molecule type" value="Genomic_DNA"/>
</dbReference>
<proteinExistence type="predicted"/>
<dbReference type="AlphaFoldDB" id="A0A016T535"/>
<gene>
    <name evidence="1" type="primary">Acey_s0137.g2031</name>
    <name evidence="1" type="ORF">Y032_0137g2031</name>
</gene>
<protein>
    <submittedName>
        <fullName evidence="1">Uncharacterized protein</fullName>
    </submittedName>
</protein>
<evidence type="ECO:0000313" key="1">
    <source>
        <dbReference type="EMBL" id="EYB97802.1"/>
    </source>
</evidence>
<accession>A0A016T535</accession>
<organism evidence="1 2">
    <name type="scientific">Ancylostoma ceylanicum</name>
    <dbReference type="NCBI Taxonomy" id="53326"/>
    <lineage>
        <taxon>Eukaryota</taxon>
        <taxon>Metazoa</taxon>
        <taxon>Ecdysozoa</taxon>
        <taxon>Nematoda</taxon>
        <taxon>Chromadorea</taxon>
        <taxon>Rhabditida</taxon>
        <taxon>Rhabditina</taxon>
        <taxon>Rhabditomorpha</taxon>
        <taxon>Strongyloidea</taxon>
        <taxon>Ancylostomatidae</taxon>
        <taxon>Ancylostomatinae</taxon>
        <taxon>Ancylostoma</taxon>
    </lineage>
</organism>
<sequence>MPFLQRRTAFTTDKCVLNDVMGVLKAQPMTHAARRKRKVASVEVKSLINSESRCAYTRTTITMHNYPKKLSKNPSTNLQN</sequence>
<evidence type="ECO:0000313" key="2">
    <source>
        <dbReference type="Proteomes" id="UP000024635"/>
    </source>
</evidence>
<reference evidence="2" key="1">
    <citation type="journal article" date="2015" name="Nat. Genet.">
        <title>The genome and transcriptome of the zoonotic hookworm Ancylostoma ceylanicum identify infection-specific gene families.</title>
        <authorList>
            <person name="Schwarz E.M."/>
            <person name="Hu Y."/>
            <person name="Antoshechkin I."/>
            <person name="Miller M.M."/>
            <person name="Sternberg P.W."/>
            <person name="Aroian R.V."/>
        </authorList>
    </citation>
    <scope>NUCLEOTIDE SEQUENCE</scope>
    <source>
        <strain evidence="2">HY135</strain>
    </source>
</reference>
<keyword evidence="2" id="KW-1185">Reference proteome</keyword>
<name>A0A016T535_9BILA</name>
<dbReference type="Proteomes" id="UP000024635">
    <property type="component" value="Unassembled WGS sequence"/>
</dbReference>